<protein>
    <recommendedName>
        <fullName evidence="9">TRAP transporter small permease protein</fullName>
    </recommendedName>
</protein>
<feature type="transmembrane region" description="Helical" evidence="9">
    <location>
        <begin position="46"/>
        <end position="64"/>
    </location>
</feature>
<dbReference type="AlphaFoldDB" id="A0A6P1YKS9"/>
<dbReference type="Proteomes" id="UP000464751">
    <property type="component" value="Chromosome"/>
</dbReference>
<comment type="function">
    <text evidence="9">Part of the tripartite ATP-independent periplasmic (TRAP) transport system.</text>
</comment>
<evidence type="ECO:0000256" key="7">
    <source>
        <dbReference type="ARBA" id="ARBA00023136"/>
    </source>
</evidence>
<dbReference type="PANTHER" id="PTHR35011:SF2">
    <property type="entry name" value="2,3-DIKETO-L-GULONATE TRAP TRANSPORTER SMALL PERMEASE PROTEIN YIAM"/>
    <property type="match status" value="1"/>
</dbReference>
<dbReference type="InterPro" id="IPR055348">
    <property type="entry name" value="DctQ"/>
</dbReference>
<feature type="transmembrane region" description="Helical" evidence="9">
    <location>
        <begin position="126"/>
        <end position="145"/>
    </location>
</feature>
<dbReference type="GO" id="GO:0015740">
    <property type="term" value="P:C4-dicarboxylate transport"/>
    <property type="evidence" value="ECO:0007669"/>
    <property type="project" value="TreeGrafter"/>
</dbReference>
<keyword evidence="5 9" id="KW-0812">Transmembrane</keyword>
<reference evidence="11 12" key="1">
    <citation type="submission" date="2020-02" db="EMBL/GenBank/DDBJ databases">
        <authorList>
            <person name="Li G."/>
        </authorList>
    </citation>
    <scope>NUCLEOTIDE SEQUENCE [LARGE SCALE GENOMIC DNA]</scope>
    <source>
        <strain evidence="11 12">DSM 102029</strain>
    </source>
</reference>
<keyword evidence="2 9" id="KW-0813">Transport</keyword>
<accession>A0A6P1YKS9</accession>
<evidence type="ECO:0000256" key="3">
    <source>
        <dbReference type="ARBA" id="ARBA00022475"/>
    </source>
</evidence>
<dbReference type="InterPro" id="IPR007387">
    <property type="entry name" value="TRAP_DctQ"/>
</dbReference>
<dbReference type="PANTHER" id="PTHR35011">
    <property type="entry name" value="2,3-DIKETO-L-GULONATE TRAP TRANSPORTER SMALL PERMEASE PROTEIN YIAM"/>
    <property type="match status" value="1"/>
</dbReference>
<dbReference type="GO" id="GO:0005886">
    <property type="term" value="C:plasma membrane"/>
    <property type="evidence" value="ECO:0007669"/>
    <property type="project" value="UniProtKB-SubCell"/>
</dbReference>
<evidence type="ECO:0000256" key="5">
    <source>
        <dbReference type="ARBA" id="ARBA00022692"/>
    </source>
</evidence>
<feature type="transmembrane region" description="Helical" evidence="9">
    <location>
        <begin position="84"/>
        <end position="106"/>
    </location>
</feature>
<evidence type="ECO:0000313" key="11">
    <source>
        <dbReference type="EMBL" id="QIB32833.1"/>
    </source>
</evidence>
<dbReference type="EMBL" id="CP048630">
    <property type="protein sequence ID" value="QIB32833.1"/>
    <property type="molecule type" value="Genomic_DNA"/>
</dbReference>
<evidence type="ECO:0000256" key="4">
    <source>
        <dbReference type="ARBA" id="ARBA00022519"/>
    </source>
</evidence>
<evidence type="ECO:0000256" key="2">
    <source>
        <dbReference type="ARBA" id="ARBA00022448"/>
    </source>
</evidence>
<gene>
    <name evidence="11" type="ORF">G3A50_03245</name>
</gene>
<comment type="subunit">
    <text evidence="9">The complex comprises the extracytoplasmic solute receptor protein and the two transmembrane proteins.</text>
</comment>
<evidence type="ECO:0000256" key="1">
    <source>
        <dbReference type="ARBA" id="ARBA00004429"/>
    </source>
</evidence>
<dbReference type="Pfam" id="PF04290">
    <property type="entry name" value="DctQ"/>
    <property type="match status" value="1"/>
</dbReference>
<dbReference type="KEGG" id="apra:G3A50_03245"/>
<evidence type="ECO:0000313" key="12">
    <source>
        <dbReference type="Proteomes" id="UP000464751"/>
    </source>
</evidence>
<keyword evidence="4 9" id="KW-0997">Cell inner membrane</keyword>
<dbReference type="GO" id="GO:0022857">
    <property type="term" value="F:transmembrane transporter activity"/>
    <property type="evidence" value="ECO:0007669"/>
    <property type="project" value="UniProtKB-UniRule"/>
</dbReference>
<proteinExistence type="inferred from homology"/>
<comment type="subcellular location">
    <subcellularLocation>
        <location evidence="1 9">Cell inner membrane</location>
        <topology evidence="1 9">Multi-pass membrane protein</topology>
    </subcellularLocation>
</comment>
<keyword evidence="7 9" id="KW-0472">Membrane</keyword>
<feature type="domain" description="Tripartite ATP-independent periplasmic transporters DctQ component" evidence="10">
    <location>
        <begin position="23"/>
        <end position="147"/>
    </location>
</feature>
<comment type="similarity">
    <text evidence="8 9">Belongs to the TRAP transporter small permease family.</text>
</comment>
<evidence type="ECO:0000256" key="6">
    <source>
        <dbReference type="ARBA" id="ARBA00022989"/>
    </source>
</evidence>
<organism evidence="11 12">
    <name type="scientific">Ancylobacter pratisalsi</name>
    <dbReference type="NCBI Taxonomy" id="1745854"/>
    <lineage>
        <taxon>Bacteria</taxon>
        <taxon>Pseudomonadati</taxon>
        <taxon>Pseudomonadota</taxon>
        <taxon>Alphaproteobacteria</taxon>
        <taxon>Hyphomicrobiales</taxon>
        <taxon>Xanthobacteraceae</taxon>
        <taxon>Ancylobacter</taxon>
    </lineage>
</organism>
<evidence type="ECO:0000259" key="10">
    <source>
        <dbReference type="Pfam" id="PF04290"/>
    </source>
</evidence>
<keyword evidence="12" id="KW-1185">Reference proteome</keyword>
<name>A0A6P1YKS9_9HYPH</name>
<dbReference type="RefSeq" id="WP_163073920.1">
    <property type="nucleotide sequence ID" value="NZ_CP048630.1"/>
</dbReference>
<keyword evidence="6 9" id="KW-1133">Transmembrane helix</keyword>
<evidence type="ECO:0000256" key="9">
    <source>
        <dbReference type="RuleBase" id="RU369079"/>
    </source>
</evidence>
<evidence type="ECO:0000256" key="8">
    <source>
        <dbReference type="ARBA" id="ARBA00038436"/>
    </source>
</evidence>
<feature type="transmembrane region" description="Helical" evidence="9">
    <location>
        <begin position="12"/>
        <end position="34"/>
    </location>
</feature>
<sequence>MLAIKRIYDRILEVIAAVLMAGLTIIIVLGFVFRALGLSLVWYDEIASIGLCWLTYYGSALAALRGAHIGFPGIVNAFPPGLRVAATIFAEIVVLAFFGIVTVTGLEVLDILQGDTLVSLPSVSLVVTQSVIPITAVLIIIAELLRFPEVLAAARGAGFEDHELKEALETINEPSSASTGAAR</sequence>
<keyword evidence="3" id="KW-1003">Cell membrane</keyword>